<reference evidence="1 2" key="1">
    <citation type="submission" date="2023-01" db="EMBL/GenBank/DDBJ databases">
        <title>Analysis of 21 Apiospora genomes using comparative genomics revels a genus with tremendous synthesis potential of carbohydrate active enzymes and secondary metabolites.</title>
        <authorList>
            <person name="Sorensen T."/>
        </authorList>
    </citation>
    <scope>NUCLEOTIDE SEQUENCE [LARGE SCALE GENOMIC DNA]</scope>
    <source>
        <strain evidence="1 2">CBS 20057</strain>
    </source>
</reference>
<dbReference type="PANTHER" id="PTHR42034">
    <property type="entry name" value="CHROMOSOME 7, WHOLE GENOME SHOTGUN SEQUENCE-RELATED"/>
    <property type="match status" value="1"/>
</dbReference>
<dbReference type="Gene3D" id="3.30.559.30">
    <property type="entry name" value="Nonribosomal peptide synthetase, condensation domain"/>
    <property type="match status" value="1"/>
</dbReference>
<comment type="caution">
    <text evidence="1">The sequence shown here is derived from an EMBL/GenBank/DDBJ whole genome shotgun (WGS) entry which is preliminary data.</text>
</comment>
<dbReference type="PANTHER" id="PTHR42034:SF1">
    <property type="entry name" value="CONDENSATION DOMAIN-CONTAINING PROTEIN"/>
    <property type="match status" value="1"/>
</dbReference>
<evidence type="ECO:0008006" key="3">
    <source>
        <dbReference type="Google" id="ProtNLM"/>
    </source>
</evidence>
<dbReference type="Gene3D" id="3.30.559.10">
    <property type="entry name" value="Chloramphenicol acetyltransferase-like domain"/>
    <property type="match status" value="1"/>
</dbReference>
<name>A0ABR1R9E5_9PEZI</name>
<dbReference type="InterPro" id="IPR023213">
    <property type="entry name" value="CAT-like_dom_sf"/>
</dbReference>
<keyword evidence="2" id="KW-1185">Reference proteome</keyword>
<evidence type="ECO:0000313" key="1">
    <source>
        <dbReference type="EMBL" id="KAK8005917.1"/>
    </source>
</evidence>
<accession>A0ABR1R9E5</accession>
<proteinExistence type="predicted"/>
<protein>
    <recommendedName>
        <fullName evidence="3">Condensation domain-containing protein</fullName>
    </recommendedName>
</protein>
<gene>
    <name evidence="1" type="ORF">PG991_012214</name>
</gene>
<dbReference type="EMBL" id="JAQQWI010000017">
    <property type="protein sequence ID" value="KAK8005917.1"/>
    <property type="molecule type" value="Genomic_DNA"/>
</dbReference>
<evidence type="ECO:0000313" key="2">
    <source>
        <dbReference type="Proteomes" id="UP001396898"/>
    </source>
</evidence>
<organism evidence="1 2">
    <name type="scientific">Apiospora marii</name>
    <dbReference type="NCBI Taxonomy" id="335849"/>
    <lineage>
        <taxon>Eukaryota</taxon>
        <taxon>Fungi</taxon>
        <taxon>Dikarya</taxon>
        <taxon>Ascomycota</taxon>
        <taxon>Pezizomycotina</taxon>
        <taxon>Sordariomycetes</taxon>
        <taxon>Xylariomycetidae</taxon>
        <taxon>Amphisphaeriales</taxon>
        <taxon>Apiosporaceae</taxon>
        <taxon>Apiospora</taxon>
    </lineage>
</organism>
<dbReference type="Proteomes" id="UP001396898">
    <property type="component" value="Unassembled WGS sequence"/>
</dbReference>
<sequence length="493" mass="54130">MPQTTAHPNVTESRPLGTLENFFKWLADQGRPLNRGHWTIHLILDLAIPQSIADPALHLRSAWQALRIAHPHLGAVVTHSTETNQESPPGRLVLGGLDLDEWAKTTFTVCDQECSMDQLLSGLGPQDTATCYWVPSSSQLLLRSDHWRVDGSGMVMLGHELLAALTMVLEHGPKPALDQYLSLAPPQDRLLAPSLESIVQFSSRRHAIREREHDPAVSKAADTLIADFLQGQPSIGLPALPHSEAAIPDRTGFAIGRLDMQTTAQVLTACKTNGYTVTSAVHAAIIRVTATFPQHPLCKSYAAFTPFDLRPTISAASSSDVALPVCGLYLLGPPVRIDDVTTKDFAGIANHLCDTYRRDPAHFWSTKDGQGEDATISLLDLEEALTSRVSAIVQAPVPEGWPPAQTPDLSSLGVIDSRIQPEYGSHATSKLQVKNFWIGTEMLGRNIQFHVWTWNGQLTLSACFNQSYYERQFVDGVVDQVLKELREGCRIEQ</sequence>